<dbReference type="Gene3D" id="1.10.1200.10">
    <property type="entry name" value="ACP-like"/>
    <property type="match status" value="1"/>
</dbReference>
<dbReference type="Pfam" id="PF00501">
    <property type="entry name" value="AMP-binding"/>
    <property type="match status" value="1"/>
</dbReference>
<dbReference type="InterPro" id="IPR020806">
    <property type="entry name" value="PKS_PP-bd"/>
</dbReference>
<dbReference type="SUPFAM" id="SSF51735">
    <property type="entry name" value="NAD(P)-binding Rossmann-fold domains"/>
    <property type="match status" value="1"/>
</dbReference>
<dbReference type="Pfam" id="PF23562">
    <property type="entry name" value="AMP-binding_C_3"/>
    <property type="match status" value="1"/>
</dbReference>
<dbReference type="InterPro" id="IPR042099">
    <property type="entry name" value="ANL_N_sf"/>
</dbReference>
<proteinExistence type="predicted"/>
<gene>
    <name evidence="4" type="ORF">OBBRIDRAFT_839820</name>
</gene>
<evidence type="ECO:0000256" key="1">
    <source>
        <dbReference type="ARBA" id="ARBA00022450"/>
    </source>
</evidence>
<keyword evidence="1" id="KW-0596">Phosphopantetheine</keyword>
<dbReference type="InterPro" id="IPR020845">
    <property type="entry name" value="AMP-binding_CS"/>
</dbReference>
<dbReference type="Gene3D" id="3.40.50.720">
    <property type="entry name" value="NAD(P)-binding Rossmann-like Domain"/>
    <property type="match status" value="1"/>
</dbReference>
<evidence type="ECO:0000259" key="3">
    <source>
        <dbReference type="PROSITE" id="PS50075"/>
    </source>
</evidence>
<dbReference type="InterPro" id="IPR013120">
    <property type="entry name" value="FAR_NAD-bd"/>
</dbReference>
<evidence type="ECO:0000313" key="4">
    <source>
        <dbReference type="EMBL" id="OCH84283.1"/>
    </source>
</evidence>
<dbReference type="PROSITE" id="PS50075">
    <property type="entry name" value="CARRIER"/>
    <property type="match status" value="1"/>
</dbReference>
<evidence type="ECO:0000313" key="5">
    <source>
        <dbReference type="Proteomes" id="UP000250043"/>
    </source>
</evidence>
<dbReference type="Gene3D" id="3.40.50.12780">
    <property type="entry name" value="N-terminal domain of ligase-like"/>
    <property type="match status" value="1"/>
</dbReference>
<dbReference type="EMBL" id="KV722694">
    <property type="protein sequence ID" value="OCH84283.1"/>
    <property type="molecule type" value="Genomic_DNA"/>
</dbReference>
<dbReference type="InterPro" id="IPR036736">
    <property type="entry name" value="ACP-like_sf"/>
</dbReference>
<name>A0A8E2DJ09_9APHY</name>
<keyword evidence="5" id="KW-1185">Reference proteome</keyword>
<dbReference type="SUPFAM" id="SSF47336">
    <property type="entry name" value="ACP-like"/>
    <property type="match status" value="1"/>
</dbReference>
<dbReference type="Pfam" id="PF07993">
    <property type="entry name" value="NAD_binding_4"/>
    <property type="match status" value="1"/>
</dbReference>
<dbReference type="InterPro" id="IPR009081">
    <property type="entry name" value="PP-bd_ACP"/>
</dbReference>
<dbReference type="InterPro" id="IPR036291">
    <property type="entry name" value="NAD(P)-bd_dom_sf"/>
</dbReference>
<sequence>MSSLSGDLMSVTELLHMRASQLPDQTAFYTEVDEPGSPLRSLTYSEVLQAVDRLCAHYAVPGMLLESTNASIPPQQTIAVLTIGSIDLALLQLALVKLGLSPLLLSTNNSVPAIAHLCKATSSTHLVYAAKFAANATEVQKLLAEQGYNLGLVKEKQFPLWGPEGISATVIQPYAPRLPPQQEQDRIVVILHSSGSTGFPKTVAVSHRKLIGIAIAIKAPLKSAFSILPIYHSFGYFNVFRSFYDAVPMTLFSPHLPLTAQNMCRVIQASPTRCMVCVTVPYVIKLLAESEEGMRALADFDVVSFSGAAFPDELGDRLSAAGVNLLSSYGSTEAACLLSSARDFKHDKGWNWLRAEGAAADYIVMEERGAGTFELIVRDGWPGKNETNRPDGSYATKDLFIRHGQHPSWYRYVGRQDDTIVQLLGEKTNPVPIELSIRGNSPYIAEVIVFGAGRPQIGCLILPSDLGKELSEDRDTFMAGIWPAIARANAEAPSHSQLLPEMIHILPYGTEVPLASKLSILRPACYVKFKDIIDDVYSRYEHGGSGPKLDLTESELEEFIHDTFLRTLGCDKAQGLDRDVDVFTFGVDSLQAARIRNICQAELDLRGHQLTLNVVYEYPTIQKLADHIISIKRGSGGVQSDSQQYALMTSMVEKWCGKFEGPSTRSEHECADAGPHTVLLTGATGFLGAHILQQLVVSSTVAKVICLARAEEDQYALSRVKQSLRTRQLMLSPEHIAKVECLAASVNEKDLGLDADAYARLTAAVTIVIHNAWPVNFLLGVDSFEEQMGGVVNLINLCLRSNVSRRPRFFFSSSIASQMMLPDTVDEAFSQSPTTAPPTGYAQSKWVAEKICERAANMDIIDVGVLRIGQLAGDTVNGIWNETESWPLMIKSVDVIGALPTLDEELSFLPVDLAGRSIAEIVQHPGLPRVAVYHIVNPVLTSWGTMLAGLKSAELAFNVVDKAQWLALLENSDPSPERNPTMKLLPFFRKQMAQETTLHSPRFLVDRTSQLSGTVAACGPVGESLVCKWVRSWRVSGFIKSKAEA</sequence>
<reference evidence="4 5" key="1">
    <citation type="submission" date="2016-07" db="EMBL/GenBank/DDBJ databases">
        <title>Draft genome of the white-rot fungus Obba rivulosa 3A-2.</title>
        <authorList>
            <consortium name="DOE Joint Genome Institute"/>
            <person name="Miettinen O."/>
            <person name="Riley R."/>
            <person name="Acob R."/>
            <person name="Barry K."/>
            <person name="Cullen D."/>
            <person name="De Vries R."/>
            <person name="Hainaut M."/>
            <person name="Hatakka A."/>
            <person name="Henrissat B."/>
            <person name="Hilden K."/>
            <person name="Kuo R."/>
            <person name="Labutti K."/>
            <person name="Lipzen A."/>
            <person name="Makela M.R."/>
            <person name="Sandor L."/>
            <person name="Spatafora J.W."/>
            <person name="Grigoriev I.V."/>
            <person name="Hibbett D.S."/>
        </authorList>
    </citation>
    <scope>NUCLEOTIDE SEQUENCE [LARGE SCALE GENOMIC DNA]</scope>
    <source>
        <strain evidence="4 5">3A-2</strain>
    </source>
</reference>
<keyword evidence="2" id="KW-0597">Phosphoprotein</keyword>
<dbReference type="InterPro" id="IPR051414">
    <property type="entry name" value="Adenylate-forming_Reductase"/>
</dbReference>
<protein>
    <submittedName>
        <fullName evidence="4">L-aminoadipate-semialdehyde dehydrogenase</fullName>
    </submittedName>
</protein>
<dbReference type="Pfam" id="PF00550">
    <property type="entry name" value="PP-binding"/>
    <property type="match status" value="1"/>
</dbReference>
<evidence type="ECO:0000256" key="2">
    <source>
        <dbReference type="ARBA" id="ARBA00022553"/>
    </source>
</evidence>
<dbReference type="InterPro" id="IPR000873">
    <property type="entry name" value="AMP-dep_synth/lig_dom"/>
</dbReference>
<dbReference type="PROSITE" id="PS00455">
    <property type="entry name" value="AMP_BINDING"/>
    <property type="match status" value="1"/>
</dbReference>
<dbReference type="PANTHER" id="PTHR43439">
    <property type="entry name" value="PHENYLACETATE-COENZYME A LIGASE"/>
    <property type="match status" value="1"/>
</dbReference>
<dbReference type="SUPFAM" id="SSF56801">
    <property type="entry name" value="Acetyl-CoA synthetase-like"/>
    <property type="match status" value="1"/>
</dbReference>
<dbReference type="OrthoDB" id="429813at2759"/>
<dbReference type="AlphaFoldDB" id="A0A8E2DJ09"/>
<accession>A0A8E2DJ09</accession>
<dbReference type="Proteomes" id="UP000250043">
    <property type="component" value="Unassembled WGS sequence"/>
</dbReference>
<organism evidence="4 5">
    <name type="scientific">Obba rivulosa</name>
    <dbReference type="NCBI Taxonomy" id="1052685"/>
    <lineage>
        <taxon>Eukaryota</taxon>
        <taxon>Fungi</taxon>
        <taxon>Dikarya</taxon>
        <taxon>Basidiomycota</taxon>
        <taxon>Agaricomycotina</taxon>
        <taxon>Agaricomycetes</taxon>
        <taxon>Polyporales</taxon>
        <taxon>Gelatoporiaceae</taxon>
        <taxon>Obba</taxon>
    </lineage>
</organism>
<feature type="domain" description="Carrier" evidence="3">
    <location>
        <begin position="554"/>
        <end position="632"/>
    </location>
</feature>
<dbReference type="SMART" id="SM00823">
    <property type="entry name" value="PKS_PP"/>
    <property type="match status" value="1"/>
</dbReference>
<dbReference type="PANTHER" id="PTHR43439:SF2">
    <property type="entry name" value="ENZYME, PUTATIVE (JCVI)-RELATED"/>
    <property type="match status" value="1"/>
</dbReference>
<dbReference type="GO" id="GO:0031177">
    <property type="term" value="F:phosphopantetheine binding"/>
    <property type="evidence" value="ECO:0007669"/>
    <property type="project" value="InterPro"/>
</dbReference>